<dbReference type="Gramene" id="Psat04G0077300-T1">
    <property type="protein sequence ID" value="KAI5415467.1"/>
    <property type="gene ID" value="KIW84_040773"/>
</dbReference>
<proteinExistence type="predicted"/>
<sequence>MFSFSVRDNGYPRVAIIRDREKDRSDPDYDRSYGRYARSLSASAVNLVPFNLPKAQPSFAQYDITFNQLGQMAQTQASLGYGPPSTPIMSPFCTPGLNPTSGDGAYLQWPSPTMMYAHSYDQFRHVVYQDSGTMSGSNRFCVVKWYRTGMTIANPWVGFLGCLDLLLKAHAGLMVWMQTYSCSLALQGLSVTWLIALSFNGKSLLCIIWFDVPCYYCFGWCGSGSMTIFHTDLFSFSMCAVNSMVMQVCIVRFAI</sequence>
<organism evidence="1 2">
    <name type="scientific">Pisum sativum</name>
    <name type="common">Garden pea</name>
    <name type="synonym">Lathyrus oleraceus</name>
    <dbReference type="NCBI Taxonomy" id="3888"/>
    <lineage>
        <taxon>Eukaryota</taxon>
        <taxon>Viridiplantae</taxon>
        <taxon>Streptophyta</taxon>
        <taxon>Embryophyta</taxon>
        <taxon>Tracheophyta</taxon>
        <taxon>Spermatophyta</taxon>
        <taxon>Magnoliopsida</taxon>
        <taxon>eudicotyledons</taxon>
        <taxon>Gunneridae</taxon>
        <taxon>Pentapetalae</taxon>
        <taxon>rosids</taxon>
        <taxon>fabids</taxon>
        <taxon>Fabales</taxon>
        <taxon>Fabaceae</taxon>
        <taxon>Papilionoideae</taxon>
        <taxon>50 kb inversion clade</taxon>
        <taxon>NPAAA clade</taxon>
        <taxon>Hologalegina</taxon>
        <taxon>IRL clade</taxon>
        <taxon>Fabeae</taxon>
        <taxon>Lathyrus</taxon>
    </lineage>
</organism>
<accession>A0A9D4X864</accession>
<dbReference type="PANTHER" id="PTHR15672:SF15">
    <property type="entry name" value="SINGLE-STRANDED NUCLEIC ACID BINDING R3H PROTEIN"/>
    <property type="match status" value="1"/>
</dbReference>
<evidence type="ECO:0000313" key="2">
    <source>
        <dbReference type="Proteomes" id="UP001058974"/>
    </source>
</evidence>
<dbReference type="EMBL" id="JAMSHJ010000004">
    <property type="protein sequence ID" value="KAI5415467.1"/>
    <property type="molecule type" value="Genomic_DNA"/>
</dbReference>
<protein>
    <submittedName>
        <fullName evidence="1">Uncharacterized protein</fullName>
    </submittedName>
</protein>
<dbReference type="PANTHER" id="PTHR15672">
    <property type="entry name" value="CAMP-REGULATED PHOSPHOPROTEIN 21 RELATED R3H DOMAIN CONTAINING PROTEIN"/>
    <property type="match status" value="1"/>
</dbReference>
<gene>
    <name evidence="1" type="ORF">KIW84_040773</name>
</gene>
<dbReference type="InterPro" id="IPR051937">
    <property type="entry name" value="R3H_domain_containing"/>
</dbReference>
<dbReference type="AlphaFoldDB" id="A0A9D4X864"/>
<reference evidence="1 2" key="1">
    <citation type="journal article" date="2022" name="Nat. Genet.">
        <title>Improved pea reference genome and pan-genome highlight genomic features and evolutionary characteristics.</title>
        <authorList>
            <person name="Yang T."/>
            <person name="Liu R."/>
            <person name="Luo Y."/>
            <person name="Hu S."/>
            <person name="Wang D."/>
            <person name="Wang C."/>
            <person name="Pandey M.K."/>
            <person name="Ge S."/>
            <person name="Xu Q."/>
            <person name="Li N."/>
            <person name="Li G."/>
            <person name="Huang Y."/>
            <person name="Saxena R.K."/>
            <person name="Ji Y."/>
            <person name="Li M."/>
            <person name="Yan X."/>
            <person name="He Y."/>
            <person name="Liu Y."/>
            <person name="Wang X."/>
            <person name="Xiang C."/>
            <person name="Varshney R.K."/>
            <person name="Ding H."/>
            <person name="Gao S."/>
            <person name="Zong X."/>
        </authorList>
    </citation>
    <scope>NUCLEOTIDE SEQUENCE [LARGE SCALE GENOMIC DNA]</scope>
    <source>
        <strain evidence="1 2">cv. Zhongwan 6</strain>
    </source>
</reference>
<dbReference type="Proteomes" id="UP001058974">
    <property type="component" value="Chromosome 4"/>
</dbReference>
<evidence type="ECO:0000313" key="1">
    <source>
        <dbReference type="EMBL" id="KAI5415467.1"/>
    </source>
</evidence>
<name>A0A9D4X864_PEA</name>
<keyword evidence="2" id="KW-1185">Reference proteome</keyword>
<comment type="caution">
    <text evidence="1">The sequence shown here is derived from an EMBL/GenBank/DDBJ whole genome shotgun (WGS) entry which is preliminary data.</text>
</comment>